<dbReference type="OrthoDB" id="425681at2759"/>
<proteinExistence type="predicted"/>
<evidence type="ECO:0000313" key="2">
    <source>
        <dbReference type="Proteomes" id="UP000299102"/>
    </source>
</evidence>
<dbReference type="EMBL" id="BGZK01000159">
    <property type="protein sequence ID" value="GBP24222.1"/>
    <property type="molecule type" value="Genomic_DNA"/>
</dbReference>
<sequence>MCEQQKMVTKVNISVKKRGMEVNVSKTKVMVFERGVADIIDFIIHTSTKNSEYQNGLLQFLFRPSEELGMTDAAIEPRAPSSPVRKFVPLKYDRTARD</sequence>
<organism evidence="1 2">
    <name type="scientific">Eumeta variegata</name>
    <name type="common">Bagworm moth</name>
    <name type="synonym">Eumeta japonica</name>
    <dbReference type="NCBI Taxonomy" id="151549"/>
    <lineage>
        <taxon>Eukaryota</taxon>
        <taxon>Metazoa</taxon>
        <taxon>Ecdysozoa</taxon>
        <taxon>Arthropoda</taxon>
        <taxon>Hexapoda</taxon>
        <taxon>Insecta</taxon>
        <taxon>Pterygota</taxon>
        <taxon>Neoptera</taxon>
        <taxon>Endopterygota</taxon>
        <taxon>Lepidoptera</taxon>
        <taxon>Glossata</taxon>
        <taxon>Ditrysia</taxon>
        <taxon>Tineoidea</taxon>
        <taxon>Psychidae</taxon>
        <taxon>Oiketicinae</taxon>
        <taxon>Eumeta</taxon>
    </lineage>
</organism>
<comment type="caution">
    <text evidence="1">The sequence shown here is derived from an EMBL/GenBank/DDBJ whole genome shotgun (WGS) entry which is preliminary data.</text>
</comment>
<dbReference type="Proteomes" id="UP000299102">
    <property type="component" value="Unassembled WGS sequence"/>
</dbReference>
<accession>A0A4C1UE17</accession>
<protein>
    <submittedName>
        <fullName evidence="1">Uncharacterized protein</fullName>
    </submittedName>
</protein>
<name>A0A4C1UE17_EUMVA</name>
<reference evidence="1 2" key="1">
    <citation type="journal article" date="2019" name="Commun. Biol.">
        <title>The bagworm genome reveals a unique fibroin gene that provides high tensile strength.</title>
        <authorList>
            <person name="Kono N."/>
            <person name="Nakamura H."/>
            <person name="Ohtoshi R."/>
            <person name="Tomita M."/>
            <person name="Numata K."/>
            <person name="Arakawa K."/>
        </authorList>
    </citation>
    <scope>NUCLEOTIDE SEQUENCE [LARGE SCALE GENOMIC DNA]</scope>
</reference>
<dbReference type="AlphaFoldDB" id="A0A4C1UE17"/>
<gene>
    <name evidence="1" type="ORF">EVAR_80075_1</name>
</gene>
<keyword evidence="2" id="KW-1185">Reference proteome</keyword>
<evidence type="ECO:0000313" key="1">
    <source>
        <dbReference type="EMBL" id="GBP24222.1"/>
    </source>
</evidence>